<dbReference type="GO" id="GO:0003779">
    <property type="term" value="F:actin binding"/>
    <property type="evidence" value="ECO:0007669"/>
    <property type="project" value="UniProtKB-KW"/>
</dbReference>
<comment type="subcellular location">
    <subcellularLocation>
        <location evidence="1">Nucleus matrix</location>
    </subcellularLocation>
</comment>
<reference evidence="7" key="2">
    <citation type="submission" date="2014-03" db="EMBL/GenBank/DDBJ databases">
        <title>The Genome Annotation of Fusarium oxysporum PHW808.</title>
        <authorList>
            <consortium name="The Broad Institute Genomics Platform"/>
            <person name="Ma L.-J."/>
            <person name="Corby-Kistler H."/>
            <person name="Broz K."/>
            <person name="Gale L.R."/>
            <person name="Jonkers W."/>
            <person name="O'Donnell K."/>
            <person name="Ploetz R."/>
            <person name="Steinberg C."/>
            <person name="Schwartz D.C."/>
            <person name="VanEtten H."/>
            <person name="Zhou S."/>
            <person name="Young S.K."/>
            <person name="Zeng Q."/>
            <person name="Gargeya S."/>
            <person name="Fitzgerald M."/>
            <person name="Abouelleil A."/>
            <person name="Alvarado L."/>
            <person name="Chapman S.B."/>
            <person name="Gainer-Dewar J."/>
            <person name="Goldberg J."/>
            <person name="Griggs A."/>
            <person name="Gujja S."/>
            <person name="Hansen M."/>
            <person name="Howarth C."/>
            <person name="Imamovic A."/>
            <person name="Ireland A."/>
            <person name="Larimer J."/>
            <person name="McCowan C."/>
            <person name="Murphy C."/>
            <person name="Pearson M."/>
            <person name="Poon T.W."/>
            <person name="Priest M."/>
            <person name="Roberts A."/>
            <person name="Saif S."/>
            <person name="Shea T."/>
            <person name="Sykes S."/>
            <person name="Wortman J."/>
            <person name="Nusbaum C."/>
            <person name="Birren B."/>
        </authorList>
    </citation>
    <scope>NUCLEOTIDE SEQUENCE</scope>
    <source>
        <strain evidence="7">54008</strain>
    </source>
</reference>
<evidence type="ECO:0000256" key="1">
    <source>
        <dbReference type="ARBA" id="ARBA00004109"/>
    </source>
</evidence>
<dbReference type="PANTHER" id="PTHR11913">
    <property type="entry name" value="COFILIN-RELATED"/>
    <property type="match status" value="1"/>
</dbReference>
<dbReference type="GO" id="GO:0015629">
    <property type="term" value="C:actin cytoskeleton"/>
    <property type="evidence" value="ECO:0007669"/>
    <property type="project" value="InterPro"/>
</dbReference>
<dbReference type="Pfam" id="PF00241">
    <property type="entry name" value="Cofilin_ADF"/>
    <property type="match status" value="1"/>
</dbReference>
<evidence type="ECO:0000259" key="6">
    <source>
        <dbReference type="PROSITE" id="PS51263"/>
    </source>
</evidence>
<organism evidence="7">
    <name type="scientific">Fusarium oxysporum f. sp. conglutinans race 2 54008</name>
    <dbReference type="NCBI Taxonomy" id="1089457"/>
    <lineage>
        <taxon>Eukaryota</taxon>
        <taxon>Fungi</taxon>
        <taxon>Dikarya</taxon>
        <taxon>Ascomycota</taxon>
        <taxon>Pezizomycotina</taxon>
        <taxon>Sordariomycetes</taxon>
        <taxon>Hypocreomycetidae</taxon>
        <taxon>Hypocreales</taxon>
        <taxon>Nectriaceae</taxon>
        <taxon>Fusarium</taxon>
        <taxon>Fusarium oxysporum species complex</taxon>
    </lineage>
</organism>
<dbReference type="OrthoDB" id="10249245at2759"/>
<comment type="similarity">
    <text evidence="2">Belongs to the actin-binding proteins ADF family.</text>
</comment>
<sequence length="141" mass="15939">MQFNPTGLFHSNLFHVTQLRDSATLQAATNLKDDKKYTYIIYRIVGKEIVTDETSEDGQWVNLQENLHKKGPASAVYDFDESYGHKIAFISWTPGDATARTKMIYGSVRDTIRQSLDNFSLDINAYDAGDIDKGGELRLLD</sequence>
<proteinExistence type="inferred from homology"/>
<dbReference type="EMBL" id="KK033211">
    <property type="protein sequence ID" value="EXL72631.1"/>
    <property type="molecule type" value="Genomic_DNA"/>
</dbReference>
<evidence type="ECO:0000313" key="7">
    <source>
        <dbReference type="EMBL" id="EXL72631.1"/>
    </source>
</evidence>
<evidence type="ECO:0000256" key="5">
    <source>
        <dbReference type="ARBA" id="ARBA00032427"/>
    </source>
</evidence>
<evidence type="ECO:0000256" key="4">
    <source>
        <dbReference type="ARBA" id="ARBA00023203"/>
    </source>
</evidence>
<accession>X0HLA7</accession>
<dbReference type="AlphaFoldDB" id="X0HLA7"/>
<protein>
    <recommendedName>
        <fullName evidence="3">Cofilin</fullName>
    </recommendedName>
    <alternativeName>
        <fullName evidence="5">Actin-depolymerizing factor 1</fullName>
    </alternativeName>
</protein>
<dbReference type="Gene3D" id="3.40.20.10">
    <property type="entry name" value="Severin"/>
    <property type="match status" value="1"/>
</dbReference>
<reference evidence="7" key="1">
    <citation type="submission" date="2011-11" db="EMBL/GenBank/DDBJ databases">
        <title>The Genome Sequence of Fusarium oxysporum PHW808.</title>
        <authorList>
            <consortium name="The Broad Institute Genome Sequencing Platform"/>
            <person name="Ma L.-J."/>
            <person name="Gale L.R."/>
            <person name="Schwartz D.C."/>
            <person name="Zhou S."/>
            <person name="Corby-Kistler H."/>
            <person name="Young S.K."/>
            <person name="Zeng Q."/>
            <person name="Gargeya S."/>
            <person name="Fitzgerald M."/>
            <person name="Haas B."/>
            <person name="Abouelleil A."/>
            <person name="Alvarado L."/>
            <person name="Arachchi H.M."/>
            <person name="Berlin A."/>
            <person name="Brown A."/>
            <person name="Chapman S.B."/>
            <person name="Chen Z."/>
            <person name="Dunbar C."/>
            <person name="Freedman E."/>
            <person name="Gearin G."/>
            <person name="Goldberg J."/>
            <person name="Griggs A."/>
            <person name="Gujja S."/>
            <person name="Heiman D."/>
            <person name="Howarth C."/>
            <person name="Larson L."/>
            <person name="Lui A."/>
            <person name="MacDonald P.J.P."/>
            <person name="Montmayeur A."/>
            <person name="Murphy C."/>
            <person name="Neiman D."/>
            <person name="Pearson M."/>
            <person name="Priest M."/>
            <person name="Roberts A."/>
            <person name="Saif S."/>
            <person name="Shea T."/>
            <person name="Shenoy N."/>
            <person name="Sisk P."/>
            <person name="Stolte C."/>
            <person name="Sykes S."/>
            <person name="Wortman J."/>
            <person name="Nusbaum C."/>
            <person name="Birren B."/>
        </authorList>
    </citation>
    <scope>NUCLEOTIDE SEQUENCE [LARGE SCALE GENOMIC DNA]</scope>
    <source>
        <strain evidence="7">54008</strain>
    </source>
</reference>
<dbReference type="GO" id="GO:0016363">
    <property type="term" value="C:nuclear matrix"/>
    <property type="evidence" value="ECO:0007669"/>
    <property type="project" value="UniProtKB-SubCell"/>
</dbReference>
<dbReference type="InterPro" id="IPR002108">
    <property type="entry name" value="ADF-H"/>
</dbReference>
<dbReference type="InterPro" id="IPR029006">
    <property type="entry name" value="ADF-H/Gelsolin-like_dom_sf"/>
</dbReference>
<feature type="domain" description="ADF-H" evidence="6">
    <location>
        <begin position="16"/>
        <end position="141"/>
    </location>
</feature>
<dbReference type="InterPro" id="IPR017904">
    <property type="entry name" value="ADF/Cofilin"/>
</dbReference>
<evidence type="ECO:0000256" key="2">
    <source>
        <dbReference type="ARBA" id="ARBA00006844"/>
    </source>
</evidence>
<dbReference type="Proteomes" id="UP000030676">
    <property type="component" value="Unassembled WGS sequence"/>
</dbReference>
<dbReference type="SMART" id="SM00102">
    <property type="entry name" value="ADF"/>
    <property type="match status" value="1"/>
</dbReference>
<dbReference type="HOGENOM" id="CLU_094004_3_2_1"/>
<dbReference type="GO" id="GO:0030042">
    <property type="term" value="P:actin filament depolymerization"/>
    <property type="evidence" value="ECO:0007669"/>
    <property type="project" value="InterPro"/>
</dbReference>
<name>X0HLA7_FUSOX</name>
<dbReference type="PROSITE" id="PS51263">
    <property type="entry name" value="ADF_H"/>
    <property type="match status" value="1"/>
</dbReference>
<keyword evidence="4" id="KW-0009">Actin-binding</keyword>
<dbReference type="SUPFAM" id="SSF55753">
    <property type="entry name" value="Actin depolymerizing proteins"/>
    <property type="match status" value="1"/>
</dbReference>
<gene>
    <name evidence="7" type="ORF">FOPG_11882</name>
</gene>
<evidence type="ECO:0000256" key="3">
    <source>
        <dbReference type="ARBA" id="ARBA00015630"/>
    </source>
</evidence>